<gene>
    <name evidence="6" type="ORF">L2725_15195</name>
</gene>
<keyword evidence="4 6" id="KW-0067">ATP-binding</keyword>
<dbReference type="InterPro" id="IPR050153">
    <property type="entry name" value="Metal_Ion_Import_ABC"/>
</dbReference>
<evidence type="ECO:0000313" key="6">
    <source>
        <dbReference type="EMBL" id="MCL2915105.1"/>
    </source>
</evidence>
<keyword evidence="7" id="KW-1185">Reference proteome</keyword>
<evidence type="ECO:0000313" key="7">
    <source>
        <dbReference type="Proteomes" id="UP001202831"/>
    </source>
</evidence>
<dbReference type="PANTHER" id="PTHR42734:SF17">
    <property type="entry name" value="METAL TRANSPORT SYSTEM ATP-BINDING PROTEIN TM_0124-RELATED"/>
    <property type="match status" value="1"/>
</dbReference>
<dbReference type="Pfam" id="PF00005">
    <property type="entry name" value="ABC_tran"/>
    <property type="match status" value="1"/>
</dbReference>
<reference evidence="6 7" key="1">
    <citation type="submission" date="2022-01" db="EMBL/GenBank/DDBJ databases">
        <title>Whole genome-based taxonomy of the Shewanellaceae.</title>
        <authorList>
            <person name="Martin-Rodriguez A.J."/>
        </authorList>
    </citation>
    <scope>NUCLEOTIDE SEQUENCE [LARGE SCALE GENOMIC DNA]</scope>
    <source>
        <strain evidence="6 7">DSM 21332</strain>
    </source>
</reference>
<evidence type="ECO:0000256" key="1">
    <source>
        <dbReference type="ARBA" id="ARBA00005417"/>
    </source>
</evidence>
<feature type="domain" description="ABC transporter" evidence="5">
    <location>
        <begin position="4"/>
        <end position="235"/>
    </location>
</feature>
<dbReference type="Proteomes" id="UP001202831">
    <property type="component" value="Unassembled WGS sequence"/>
</dbReference>
<protein>
    <submittedName>
        <fullName evidence="6">Energy-coupling factor ABC transporter ATP-binding protein</fullName>
    </submittedName>
</protein>
<accession>A0ABT0N9Q7</accession>
<dbReference type="GO" id="GO:0005524">
    <property type="term" value="F:ATP binding"/>
    <property type="evidence" value="ECO:0007669"/>
    <property type="project" value="UniProtKB-KW"/>
</dbReference>
<sequence>MVQLKINKLCMQFGDRLLFKADALQFAKGDTIFLQGDNGTGKTTLMKVLAGLIPATSGELVWQGQTHTKWWQKSPQLGKLVYLHQHPYLYEGSVKYNLSFAGRHQKMSGKLLAQRVDAAAKMAGLEHLLDANASNLSGGERQRLAIARAWVIQPDLLMLDEPVSNMDKESRRLVLEMVHTLKRQGTGLLVSSHQTCGITALCRQTWQIENQRITSGPFNTEQGSVQEESLHVITS</sequence>
<organism evidence="6 7">
    <name type="scientific">Shewanella corallii</name>
    <dbReference type="NCBI Taxonomy" id="560080"/>
    <lineage>
        <taxon>Bacteria</taxon>
        <taxon>Pseudomonadati</taxon>
        <taxon>Pseudomonadota</taxon>
        <taxon>Gammaproteobacteria</taxon>
        <taxon>Alteromonadales</taxon>
        <taxon>Shewanellaceae</taxon>
        <taxon>Shewanella</taxon>
    </lineage>
</organism>
<comment type="similarity">
    <text evidence="1">Belongs to the ABC transporter superfamily.</text>
</comment>
<dbReference type="PANTHER" id="PTHR42734">
    <property type="entry name" value="METAL TRANSPORT SYSTEM ATP-BINDING PROTEIN TM_0124-RELATED"/>
    <property type="match status" value="1"/>
</dbReference>
<dbReference type="PROSITE" id="PS50893">
    <property type="entry name" value="ABC_TRANSPORTER_2"/>
    <property type="match status" value="1"/>
</dbReference>
<evidence type="ECO:0000256" key="2">
    <source>
        <dbReference type="ARBA" id="ARBA00022448"/>
    </source>
</evidence>
<dbReference type="InterPro" id="IPR015856">
    <property type="entry name" value="ABC_transpr_CbiO/EcfA_su"/>
</dbReference>
<dbReference type="InterPro" id="IPR017871">
    <property type="entry name" value="ABC_transporter-like_CS"/>
</dbReference>
<evidence type="ECO:0000256" key="3">
    <source>
        <dbReference type="ARBA" id="ARBA00022741"/>
    </source>
</evidence>
<dbReference type="SUPFAM" id="SSF52540">
    <property type="entry name" value="P-loop containing nucleoside triphosphate hydrolases"/>
    <property type="match status" value="1"/>
</dbReference>
<dbReference type="EMBL" id="JAKIKT010000006">
    <property type="protein sequence ID" value="MCL2915105.1"/>
    <property type="molecule type" value="Genomic_DNA"/>
</dbReference>
<dbReference type="InterPro" id="IPR027417">
    <property type="entry name" value="P-loop_NTPase"/>
</dbReference>
<evidence type="ECO:0000259" key="5">
    <source>
        <dbReference type="PROSITE" id="PS50893"/>
    </source>
</evidence>
<evidence type="ECO:0000256" key="4">
    <source>
        <dbReference type="ARBA" id="ARBA00022840"/>
    </source>
</evidence>
<dbReference type="CDD" id="cd03225">
    <property type="entry name" value="ABC_cobalt_CbiO_domain1"/>
    <property type="match status" value="1"/>
</dbReference>
<name>A0ABT0N9Q7_9GAMM</name>
<keyword evidence="3" id="KW-0547">Nucleotide-binding</keyword>
<dbReference type="SMART" id="SM00382">
    <property type="entry name" value="AAA"/>
    <property type="match status" value="1"/>
</dbReference>
<dbReference type="Gene3D" id="3.40.50.300">
    <property type="entry name" value="P-loop containing nucleotide triphosphate hydrolases"/>
    <property type="match status" value="1"/>
</dbReference>
<dbReference type="InterPro" id="IPR003593">
    <property type="entry name" value="AAA+_ATPase"/>
</dbReference>
<proteinExistence type="inferred from homology"/>
<dbReference type="InterPro" id="IPR003439">
    <property type="entry name" value="ABC_transporter-like_ATP-bd"/>
</dbReference>
<dbReference type="RefSeq" id="WP_249249709.1">
    <property type="nucleotide sequence ID" value="NZ_JAKIKT010000006.1"/>
</dbReference>
<keyword evidence="2" id="KW-0813">Transport</keyword>
<comment type="caution">
    <text evidence="6">The sequence shown here is derived from an EMBL/GenBank/DDBJ whole genome shotgun (WGS) entry which is preliminary data.</text>
</comment>
<dbReference type="PROSITE" id="PS00211">
    <property type="entry name" value="ABC_TRANSPORTER_1"/>
    <property type="match status" value="1"/>
</dbReference>